<comment type="subcellular location">
    <subcellularLocation>
        <location evidence="1">Membrane</location>
        <topology evidence="1">Multi-pass membrane protein</topology>
    </subcellularLocation>
</comment>
<evidence type="ECO:0000256" key="2">
    <source>
        <dbReference type="ARBA" id="ARBA00022692"/>
    </source>
</evidence>
<evidence type="ECO:0000313" key="6">
    <source>
        <dbReference type="EMBL" id="KAL0639899.1"/>
    </source>
</evidence>
<reference evidence="6 7" key="1">
    <citation type="submission" date="2024-02" db="EMBL/GenBank/DDBJ databases">
        <title>Discinaceae phylogenomics.</title>
        <authorList>
            <person name="Dirks A.C."/>
            <person name="James T.Y."/>
        </authorList>
    </citation>
    <scope>NUCLEOTIDE SEQUENCE [LARGE SCALE GENOMIC DNA]</scope>
    <source>
        <strain evidence="6 7">ACD0624</strain>
    </source>
</reference>
<feature type="transmembrane region" description="Helical" evidence="5">
    <location>
        <begin position="183"/>
        <end position="203"/>
    </location>
</feature>
<dbReference type="EMBL" id="JBBBZM010000007">
    <property type="protein sequence ID" value="KAL0639899.1"/>
    <property type="molecule type" value="Genomic_DNA"/>
</dbReference>
<name>A0ABR3GVF5_9PEZI</name>
<dbReference type="Pfam" id="PF04479">
    <property type="entry name" value="RTA1"/>
    <property type="match status" value="1"/>
</dbReference>
<feature type="transmembrane region" description="Helical" evidence="5">
    <location>
        <begin position="39"/>
        <end position="57"/>
    </location>
</feature>
<keyword evidence="3 5" id="KW-1133">Transmembrane helix</keyword>
<feature type="transmembrane region" description="Helical" evidence="5">
    <location>
        <begin position="224"/>
        <end position="243"/>
    </location>
</feature>
<evidence type="ECO:0000256" key="3">
    <source>
        <dbReference type="ARBA" id="ARBA00022989"/>
    </source>
</evidence>
<proteinExistence type="predicted"/>
<keyword evidence="4 5" id="KW-0472">Membrane</keyword>
<comment type="caution">
    <text evidence="6">The sequence shown here is derived from an EMBL/GenBank/DDBJ whole genome shotgun (WGS) entry which is preliminary data.</text>
</comment>
<evidence type="ECO:0000256" key="5">
    <source>
        <dbReference type="SAM" id="Phobius"/>
    </source>
</evidence>
<accession>A0ABR3GVF5</accession>
<organism evidence="6 7">
    <name type="scientific">Discina gigas</name>
    <dbReference type="NCBI Taxonomy" id="1032678"/>
    <lineage>
        <taxon>Eukaryota</taxon>
        <taxon>Fungi</taxon>
        <taxon>Dikarya</taxon>
        <taxon>Ascomycota</taxon>
        <taxon>Pezizomycotina</taxon>
        <taxon>Pezizomycetes</taxon>
        <taxon>Pezizales</taxon>
        <taxon>Discinaceae</taxon>
        <taxon>Discina</taxon>
    </lineage>
</organism>
<keyword evidence="7" id="KW-1185">Reference proteome</keyword>
<feature type="transmembrane region" description="Helical" evidence="5">
    <location>
        <begin position="140"/>
        <end position="163"/>
    </location>
</feature>
<dbReference type="PANTHER" id="PTHR31465:SF28">
    <property type="entry name" value="DOMAIN PROTEIN, PUTATIVE-RELATED"/>
    <property type="match status" value="1"/>
</dbReference>
<evidence type="ECO:0000313" key="7">
    <source>
        <dbReference type="Proteomes" id="UP001447188"/>
    </source>
</evidence>
<feature type="transmembrane region" description="Helical" evidence="5">
    <location>
        <begin position="64"/>
        <end position="85"/>
    </location>
</feature>
<dbReference type="Proteomes" id="UP001447188">
    <property type="component" value="Unassembled WGS sequence"/>
</dbReference>
<dbReference type="PANTHER" id="PTHR31465">
    <property type="entry name" value="PROTEIN RTA1-RELATED"/>
    <property type="match status" value="1"/>
</dbReference>
<gene>
    <name evidence="6" type="ORF">Q9L58_000990</name>
</gene>
<evidence type="ECO:0000256" key="1">
    <source>
        <dbReference type="ARBA" id="ARBA00004141"/>
    </source>
</evidence>
<keyword evidence="2 5" id="KW-0812">Transmembrane</keyword>
<evidence type="ECO:0000256" key="4">
    <source>
        <dbReference type="ARBA" id="ARBA00023136"/>
    </source>
</evidence>
<feature type="transmembrane region" description="Helical" evidence="5">
    <location>
        <begin position="97"/>
        <end position="119"/>
    </location>
</feature>
<sequence length="267" mass="29719">MFTIIPTAGLETGLHVFSTLVARAKIPHIQYYEYDPSRALAIVGTVLYAATAATHIFQMVRSRSWYFSILVLAALMETFGYFSRILSDHDVYSRPLYIAQFTLVVLAPVFIAAGDYVLFGKLLESVLPGGRRARALGVSARFVTYIFISGDILSFVLQGIGAGIMTGATDGIDIKKMNLGRDIMLSGLAIQILTFSFFICATIRFSFKAQDLAVPGAERPKWRVLLWALYFSSFLIMVIFNIFHPAKYLLQERKDSPASSIEEGQEK</sequence>
<evidence type="ECO:0008006" key="8">
    <source>
        <dbReference type="Google" id="ProtNLM"/>
    </source>
</evidence>
<dbReference type="InterPro" id="IPR007568">
    <property type="entry name" value="RTA1"/>
</dbReference>
<protein>
    <recommendedName>
        <fullName evidence="8">RTA1 like protein</fullName>
    </recommendedName>
</protein>